<comment type="caution">
    <text evidence="2">The sequence shown here is derived from an EMBL/GenBank/DDBJ whole genome shotgun (WGS) entry which is preliminary data.</text>
</comment>
<name>A0A0L0W1K8_9BASI</name>
<organism evidence="2 3">
    <name type="scientific">Puccinia striiformis f. sp. tritici PST-78</name>
    <dbReference type="NCBI Taxonomy" id="1165861"/>
    <lineage>
        <taxon>Eukaryota</taxon>
        <taxon>Fungi</taxon>
        <taxon>Dikarya</taxon>
        <taxon>Basidiomycota</taxon>
        <taxon>Pucciniomycotina</taxon>
        <taxon>Pucciniomycetes</taxon>
        <taxon>Pucciniales</taxon>
        <taxon>Pucciniaceae</taxon>
        <taxon>Puccinia</taxon>
    </lineage>
</organism>
<dbReference type="EMBL" id="AJIL01000008">
    <property type="protein sequence ID" value="KNF05357.1"/>
    <property type="molecule type" value="Genomic_DNA"/>
</dbReference>
<keyword evidence="3" id="KW-1185">Reference proteome</keyword>
<evidence type="ECO:0000313" key="2">
    <source>
        <dbReference type="EMBL" id="KNF05357.1"/>
    </source>
</evidence>
<keyword evidence="1" id="KW-0812">Transmembrane</keyword>
<feature type="transmembrane region" description="Helical" evidence="1">
    <location>
        <begin position="101"/>
        <end position="124"/>
    </location>
</feature>
<protein>
    <submittedName>
        <fullName evidence="2">Uncharacterized protein</fullName>
    </submittedName>
</protein>
<gene>
    <name evidence="2" type="ORF">PSTG_01572</name>
</gene>
<dbReference type="Proteomes" id="UP000054564">
    <property type="component" value="Unassembled WGS sequence"/>
</dbReference>
<evidence type="ECO:0000313" key="3">
    <source>
        <dbReference type="Proteomes" id="UP000054564"/>
    </source>
</evidence>
<accession>A0A0L0W1K8</accession>
<keyword evidence="1" id="KW-1133">Transmembrane helix</keyword>
<reference evidence="3" key="1">
    <citation type="submission" date="2014-03" db="EMBL/GenBank/DDBJ databases">
        <title>The Genome Sequence of Puccinia striiformis f. sp. tritici PST-78.</title>
        <authorList>
            <consortium name="The Broad Institute Genome Sequencing Platform"/>
            <person name="Cuomo C."/>
            <person name="Hulbert S."/>
            <person name="Chen X."/>
            <person name="Walker B."/>
            <person name="Young S.K."/>
            <person name="Zeng Q."/>
            <person name="Gargeya S."/>
            <person name="Fitzgerald M."/>
            <person name="Haas B."/>
            <person name="Abouelleil A."/>
            <person name="Alvarado L."/>
            <person name="Arachchi H.M."/>
            <person name="Berlin A.M."/>
            <person name="Chapman S.B."/>
            <person name="Goldberg J."/>
            <person name="Griggs A."/>
            <person name="Gujja S."/>
            <person name="Hansen M."/>
            <person name="Howarth C."/>
            <person name="Imamovic A."/>
            <person name="Larimer J."/>
            <person name="McCowan C."/>
            <person name="Montmayeur A."/>
            <person name="Murphy C."/>
            <person name="Neiman D."/>
            <person name="Pearson M."/>
            <person name="Priest M."/>
            <person name="Roberts A."/>
            <person name="Saif S."/>
            <person name="Shea T."/>
            <person name="Sisk P."/>
            <person name="Sykes S."/>
            <person name="Wortman J."/>
            <person name="Nusbaum C."/>
            <person name="Birren B."/>
        </authorList>
    </citation>
    <scope>NUCLEOTIDE SEQUENCE [LARGE SCALE GENOMIC DNA]</scope>
    <source>
        <strain evidence="3">race PST-78</strain>
    </source>
</reference>
<proteinExistence type="predicted"/>
<evidence type="ECO:0000256" key="1">
    <source>
        <dbReference type="SAM" id="Phobius"/>
    </source>
</evidence>
<dbReference type="AlphaFoldDB" id="A0A0L0W1K8"/>
<sequence length="126" mass="14055">MEGSWLGGVSQLGGKHLDTFKSLPPRLSVMQFEPLNRSEINQVPPRGSEATSEDPMGERVDVAHVAHEHLLRRSRFVTPRRAKVKEKKSPAEQMEKIRRRACFWVAAVSFSSSYGLAVIASVTMPP</sequence>
<keyword evidence="1" id="KW-0472">Membrane</keyword>